<dbReference type="EMBL" id="FNLF01000002">
    <property type="protein sequence ID" value="SDQ67661.1"/>
    <property type="molecule type" value="Genomic_DNA"/>
</dbReference>
<gene>
    <name evidence="2" type="ORF">SAMN04489765_1373</name>
</gene>
<dbReference type="Proteomes" id="UP000183053">
    <property type="component" value="Unassembled WGS sequence"/>
</dbReference>
<sequence length="202" mass="22129">MFTVLRRLFGIAVVVVVIIVAASSAWVQWESRSRIAPDAARQWVIVLGDRVHDGEPSVYLRERLDTALTVLREKRAERVLVSGHAASTKGDEVAAMRAYLIERGVDPATITDDRFGVTTYNTCARATTVFGIDEAILVTQDFHLRRAVALCRSEGIDAVGVEAGSDAGVYLTVRNWVREIGLSRPKAALDALRDPGPGTRDR</sequence>
<dbReference type="PANTHER" id="PTHR30336:SF6">
    <property type="entry name" value="INTEGRAL MEMBRANE PROTEIN"/>
    <property type="match status" value="1"/>
</dbReference>
<name>A0A1H1CTS5_9ACTN</name>
<dbReference type="Pfam" id="PF02698">
    <property type="entry name" value="DUF218"/>
    <property type="match status" value="1"/>
</dbReference>
<evidence type="ECO:0000313" key="3">
    <source>
        <dbReference type="Proteomes" id="UP000183053"/>
    </source>
</evidence>
<dbReference type="AlphaFoldDB" id="A0A1H1CTS5"/>
<dbReference type="RefSeq" id="WP_082756615.1">
    <property type="nucleotide sequence ID" value="NZ_FNLF01000002.1"/>
</dbReference>
<dbReference type="CDD" id="cd06259">
    <property type="entry name" value="YdcF-like"/>
    <property type="match status" value="1"/>
</dbReference>
<dbReference type="PANTHER" id="PTHR30336">
    <property type="entry name" value="INNER MEMBRANE PROTEIN, PROBABLE PERMEASE"/>
    <property type="match status" value="1"/>
</dbReference>
<dbReference type="OrthoDB" id="9782395at2"/>
<organism evidence="2 3">
    <name type="scientific">Tsukamurella pulmonis</name>
    <dbReference type="NCBI Taxonomy" id="47312"/>
    <lineage>
        <taxon>Bacteria</taxon>
        <taxon>Bacillati</taxon>
        <taxon>Actinomycetota</taxon>
        <taxon>Actinomycetes</taxon>
        <taxon>Mycobacteriales</taxon>
        <taxon>Tsukamurellaceae</taxon>
        <taxon>Tsukamurella</taxon>
    </lineage>
</organism>
<evidence type="ECO:0000313" key="2">
    <source>
        <dbReference type="EMBL" id="SDQ67661.1"/>
    </source>
</evidence>
<protein>
    <submittedName>
        <fullName evidence="2">Protein SanA, affects membrane permeability for vancomycin</fullName>
    </submittedName>
</protein>
<dbReference type="InterPro" id="IPR051599">
    <property type="entry name" value="Cell_Envelope_Assoc"/>
</dbReference>
<dbReference type="STRING" id="47312.SAMN04489765_1373"/>
<keyword evidence="3" id="KW-1185">Reference proteome</keyword>
<evidence type="ECO:0000259" key="1">
    <source>
        <dbReference type="Pfam" id="PF02698"/>
    </source>
</evidence>
<reference evidence="3" key="1">
    <citation type="submission" date="2016-10" db="EMBL/GenBank/DDBJ databases">
        <authorList>
            <person name="Varghese N."/>
            <person name="Submissions S."/>
        </authorList>
    </citation>
    <scope>NUCLEOTIDE SEQUENCE [LARGE SCALE GENOMIC DNA]</scope>
    <source>
        <strain evidence="3">DSM 44142</strain>
    </source>
</reference>
<feature type="domain" description="DUF218" evidence="1">
    <location>
        <begin position="43"/>
        <end position="161"/>
    </location>
</feature>
<dbReference type="InterPro" id="IPR003848">
    <property type="entry name" value="DUF218"/>
</dbReference>
<accession>A0A1H1CTS5</accession>
<proteinExistence type="predicted"/>
<dbReference type="GO" id="GO:0005886">
    <property type="term" value="C:plasma membrane"/>
    <property type="evidence" value="ECO:0007669"/>
    <property type="project" value="TreeGrafter"/>
</dbReference>